<dbReference type="OrthoDB" id="6493506at2"/>
<dbReference type="Proteomes" id="UP000253940">
    <property type="component" value="Chromosome"/>
</dbReference>
<proteinExistence type="predicted"/>
<name>A0A345P7Y3_9GAMM</name>
<accession>A0A345P7Y3</accession>
<evidence type="ECO:0000313" key="2">
    <source>
        <dbReference type="Proteomes" id="UP000253940"/>
    </source>
</evidence>
<evidence type="ECO:0000313" key="1">
    <source>
        <dbReference type="EMBL" id="AXI03392.1"/>
    </source>
</evidence>
<dbReference type="EMBL" id="CP031222">
    <property type="protein sequence ID" value="AXI03392.1"/>
    <property type="molecule type" value="Genomic_DNA"/>
</dbReference>
<sequence>MTSIKFNVTALGAGGAFRECMMFCYYGIKSLGYTATWIDEYIDPDAINIVFGAGASNWTTLSAQAKDIIIYNMEQVSPEVPWFDLAYFRQFLNTQVWDYNLKNIQALQQAGVYNIQHVQLGYCPEMTEISPTTHRLLNATQHDDEEPVIEQDIDVLFYGSISPRRKKTLDAIRARGLTVMSTETGQFLGDKRAEYIGRAKVVLNIHYYETVGIFEIVRVSYLLANHKAVVSELSPHTDIEPDIKNAILSGSLDELPELCWQLVQDHDRRKALEERGFETFSKRQAAEILRPAIENYLTQREIKETIPTLAALPKTLQIGAGLRWRFDMCNIDARADFSPDLTLDISYPLPFDLPLTSWRFGQISLMRGYFNKIVAKDVFQCVNHITQALTNCLELLDEDGTLELEVPHDLSYGAWGLADTKRTFNEHTWGKLLNNWWQYGWQTHRFEAISQSFICTNDVGFKALQEHNHNWDVVLKIPRAVDALSIVLRKRALTIDEIKLLPIHKFMS</sequence>
<gene>
    <name evidence="1" type="ORF">HYN46_11395</name>
</gene>
<dbReference type="AlphaFoldDB" id="A0A345P7Y3"/>
<dbReference type="KEGG" id="mbah:HYN46_11395"/>
<reference evidence="1 2" key="1">
    <citation type="submission" date="2018-07" db="EMBL/GenBank/DDBJ databases">
        <title>Genome sequencing of Moraxellaceae gen. HYN0046.</title>
        <authorList>
            <person name="Kim M."/>
            <person name="Yi H."/>
        </authorList>
    </citation>
    <scope>NUCLEOTIDE SEQUENCE [LARGE SCALE GENOMIC DNA]</scope>
    <source>
        <strain evidence="1 2">HYN0046</strain>
    </source>
</reference>
<dbReference type="RefSeq" id="WP_114899500.1">
    <property type="nucleotide sequence ID" value="NZ_CP031222.1"/>
</dbReference>
<dbReference type="SUPFAM" id="SSF53335">
    <property type="entry name" value="S-adenosyl-L-methionine-dependent methyltransferases"/>
    <property type="match status" value="1"/>
</dbReference>
<dbReference type="InterPro" id="IPR029063">
    <property type="entry name" value="SAM-dependent_MTases_sf"/>
</dbReference>
<organism evidence="1 2">
    <name type="scientific">Aquirhabdus parva</name>
    <dbReference type="NCBI Taxonomy" id="2283318"/>
    <lineage>
        <taxon>Bacteria</taxon>
        <taxon>Pseudomonadati</taxon>
        <taxon>Pseudomonadota</taxon>
        <taxon>Gammaproteobacteria</taxon>
        <taxon>Moraxellales</taxon>
        <taxon>Moraxellaceae</taxon>
        <taxon>Aquirhabdus</taxon>
    </lineage>
</organism>
<protein>
    <submittedName>
        <fullName evidence="1">Uncharacterized protein</fullName>
    </submittedName>
</protein>
<keyword evidence="2" id="KW-1185">Reference proteome</keyword>